<feature type="compositionally biased region" description="Polar residues" evidence="2">
    <location>
        <begin position="209"/>
        <end position="228"/>
    </location>
</feature>
<organism evidence="4 5">
    <name type="scientific">Zymoseptoria brevis</name>
    <dbReference type="NCBI Taxonomy" id="1047168"/>
    <lineage>
        <taxon>Eukaryota</taxon>
        <taxon>Fungi</taxon>
        <taxon>Dikarya</taxon>
        <taxon>Ascomycota</taxon>
        <taxon>Pezizomycotina</taxon>
        <taxon>Dothideomycetes</taxon>
        <taxon>Dothideomycetidae</taxon>
        <taxon>Mycosphaerellales</taxon>
        <taxon>Mycosphaerellaceae</taxon>
        <taxon>Zymoseptoria</taxon>
    </lineage>
</organism>
<feature type="region of interest" description="Disordered" evidence="2">
    <location>
        <begin position="857"/>
        <end position="882"/>
    </location>
</feature>
<evidence type="ECO:0000256" key="1">
    <source>
        <dbReference type="PROSITE-ProRule" id="PRU00047"/>
    </source>
</evidence>
<evidence type="ECO:0000259" key="3">
    <source>
        <dbReference type="PROSITE" id="PS50158"/>
    </source>
</evidence>
<feature type="compositionally biased region" description="Low complexity" evidence="2">
    <location>
        <begin position="604"/>
        <end position="615"/>
    </location>
</feature>
<feature type="compositionally biased region" description="Low complexity" evidence="2">
    <location>
        <begin position="860"/>
        <end position="873"/>
    </location>
</feature>
<accession>A0A0F4GMR0</accession>
<evidence type="ECO:0000256" key="2">
    <source>
        <dbReference type="SAM" id="MobiDB-lite"/>
    </source>
</evidence>
<sequence>MAVPINTQEIKVFTGNGEQDARRWMGIFKRRERNLGVSPETWLEYFDYLMDGAAGKWTDTVVGHLLNAPSEDLVEKVTVVFLKKWKPDDGTQDASAALEKIWALSQGADEILREYHERAKLLLQEADTPYSSNLTSTSAGVLTIAISSFKKGLNNRGLRAMINREPAMKTLNATVQKIESCQRQIESDERLRKEEQTQQEKEALAEYTTAWQPPQRQQTPYTSSYVNRYQQSQPEQQQQQQQPYSQQQQSYIPQQPQQSYAPQQHQSYPQQHVQTQQQPQLDHRRSFQRRDPGQSNQDHGQWYYDALTVVQSQFLQMRIDHSQSPNGFIDGQTPYRHEKGNPPCSKCGHRGHMPKECSSGPQQTPGAPKPRIVPVNLVDVMDEEEWTEEDLMHGILFIHQAIVCLADTGIDEQEREVIADVLATGFKQARADEDDGDEEREQTAVPCEKQKTSRPKHNKPQHQQTIDGQSFFGSAKGTKKTIQERKRKPMKLINAMFGQSPIDILQLLSKVMVEIPITWLVQLSPFFRNEIKRWFSQPRQRKSKNKDENGQTSLFDNAAWQAALRGAMKTFNAGQQHSSKQPSAQPTTPKVSVPTATSTPKVTALPAPSAPLAPAEQTTPKSGIFNKQAIELPVVDPMDESLNITVDTDAISTEVINSIAQWKKRNTTERAFDIPAVITGRGGQQVSVTRNKIAADQGSDINLMYPHMRKALGLPLHHISEIDSPYLNDINAVLNIRTSTITIGDEDRDEPTVALVTPIQVSTAPEVTVKPQQLEELADRISGESDTGSGEDSDAEDDDEDEEADGNDDGDTDSDSDSEEAAYSIESFFTDAPCRCGTERACTLHHGVCMINTDSIESDATPSPTTPNTSSEAPAPPKEFPTTCRVTRRPTDMTKAVEGLEAWIAEHKIKLGSCIPTEDKYEVMATLWTYRDLGATNVANMGPPSDLLQHRTRTREGAPIYRAKAKRLSTTKEWHLRNYATQGLESGHYERCVVANGELSRWNANAVLLPKEGQDIPRLTFDYNFVPEEPAGSKLVLMGHNHDFLALPTR</sequence>
<dbReference type="AlphaFoldDB" id="A0A0F4GMR0"/>
<name>A0A0F4GMR0_9PEZI</name>
<feature type="domain" description="CCHC-type" evidence="3">
    <location>
        <begin position="344"/>
        <end position="357"/>
    </location>
</feature>
<dbReference type="PROSITE" id="PS50158">
    <property type="entry name" value="ZF_CCHC"/>
    <property type="match status" value="1"/>
</dbReference>
<keyword evidence="1" id="KW-0863">Zinc-finger</keyword>
<keyword evidence="5" id="KW-1185">Reference proteome</keyword>
<feature type="compositionally biased region" description="Polar residues" evidence="2">
    <location>
        <begin position="461"/>
        <end position="472"/>
    </location>
</feature>
<dbReference type="GO" id="GO:0003676">
    <property type="term" value="F:nucleic acid binding"/>
    <property type="evidence" value="ECO:0007669"/>
    <property type="project" value="InterPro"/>
</dbReference>
<feature type="compositionally biased region" description="Polar residues" evidence="2">
    <location>
        <begin position="572"/>
        <end position="601"/>
    </location>
</feature>
<protein>
    <recommendedName>
        <fullName evidence="3">CCHC-type domain-containing protein</fullName>
    </recommendedName>
</protein>
<evidence type="ECO:0000313" key="4">
    <source>
        <dbReference type="EMBL" id="KJX98518.1"/>
    </source>
</evidence>
<keyword evidence="1" id="KW-0862">Zinc</keyword>
<feature type="compositionally biased region" description="Low complexity" evidence="2">
    <location>
        <begin position="229"/>
        <end position="280"/>
    </location>
</feature>
<dbReference type="InterPro" id="IPR001878">
    <property type="entry name" value="Znf_CCHC"/>
</dbReference>
<reference evidence="4 5" key="1">
    <citation type="submission" date="2015-03" db="EMBL/GenBank/DDBJ databases">
        <title>RNA-seq based gene annotation and comparative genomics of four Zymoseptoria species reveal species-specific pathogenicity related genes and transposable element activity.</title>
        <authorList>
            <person name="Grandaubert J."/>
            <person name="Bhattacharyya A."/>
            <person name="Stukenbrock E.H."/>
        </authorList>
    </citation>
    <scope>NUCLEOTIDE SEQUENCE [LARGE SCALE GENOMIC DNA]</scope>
    <source>
        <strain evidence="4 5">Zb18110</strain>
    </source>
</reference>
<proteinExistence type="predicted"/>
<dbReference type="OrthoDB" id="5599418at2759"/>
<feature type="region of interest" description="Disordered" evidence="2">
    <location>
        <begin position="185"/>
        <end position="300"/>
    </location>
</feature>
<comment type="caution">
    <text evidence="4">The sequence shown here is derived from an EMBL/GenBank/DDBJ whole genome shotgun (WGS) entry which is preliminary data.</text>
</comment>
<keyword evidence="1" id="KW-0479">Metal-binding</keyword>
<dbReference type="STRING" id="1047168.A0A0F4GMR0"/>
<dbReference type="GO" id="GO:0008270">
    <property type="term" value="F:zinc ion binding"/>
    <property type="evidence" value="ECO:0007669"/>
    <property type="project" value="UniProtKB-KW"/>
</dbReference>
<feature type="region of interest" description="Disordered" evidence="2">
    <location>
        <begin position="430"/>
        <end position="477"/>
    </location>
</feature>
<dbReference type="EMBL" id="LAFY01000400">
    <property type="protein sequence ID" value="KJX98518.1"/>
    <property type="molecule type" value="Genomic_DNA"/>
</dbReference>
<feature type="region of interest" description="Disordered" evidence="2">
    <location>
        <begin position="778"/>
        <end position="820"/>
    </location>
</feature>
<feature type="compositionally biased region" description="Acidic residues" evidence="2">
    <location>
        <begin position="789"/>
        <end position="820"/>
    </location>
</feature>
<feature type="compositionally biased region" description="Basic and acidic residues" evidence="2">
    <location>
        <begin position="185"/>
        <end position="204"/>
    </location>
</feature>
<feature type="region of interest" description="Disordered" evidence="2">
    <location>
        <begin position="571"/>
        <end position="624"/>
    </location>
</feature>
<gene>
    <name evidence="4" type="ORF">TI39_contig408g00002</name>
</gene>
<evidence type="ECO:0000313" key="5">
    <source>
        <dbReference type="Proteomes" id="UP000033647"/>
    </source>
</evidence>
<feature type="compositionally biased region" description="Basic and acidic residues" evidence="2">
    <location>
        <begin position="281"/>
        <end position="292"/>
    </location>
</feature>
<dbReference type="Proteomes" id="UP000033647">
    <property type="component" value="Unassembled WGS sequence"/>
</dbReference>